<dbReference type="InterPro" id="IPR036634">
    <property type="entry name" value="PRD_sf"/>
</dbReference>
<feature type="domain" description="PTS EIIA type-2" evidence="3">
    <location>
        <begin position="541"/>
        <end position="682"/>
    </location>
</feature>
<evidence type="ECO:0000313" key="6">
    <source>
        <dbReference type="EMBL" id="EEY33875.1"/>
    </source>
</evidence>
<evidence type="ECO:0000256" key="1">
    <source>
        <dbReference type="ARBA" id="ARBA00022679"/>
    </source>
</evidence>
<dbReference type="SUPFAM" id="SSF52794">
    <property type="entry name" value="PTS system IIB component-like"/>
    <property type="match status" value="1"/>
</dbReference>
<dbReference type="CDD" id="cd00211">
    <property type="entry name" value="PTS_IIA_fru"/>
    <property type="match status" value="1"/>
</dbReference>
<dbReference type="PROSITE" id="PS51099">
    <property type="entry name" value="PTS_EIIB_TYPE_2"/>
    <property type="match status" value="1"/>
</dbReference>
<dbReference type="InterPro" id="IPR002178">
    <property type="entry name" value="PTS_EIIA_type-2_dom"/>
</dbReference>
<dbReference type="InterPro" id="IPR036388">
    <property type="entry name" value="WH-like_DNA-bd_sf"/>
</dbReference>
<dbReference type="PROSITE" id="PS51094">
    <property type="entry name" value="PTS_EIIA_TYPE_2"/>
    <property type="match status" value="1"/>
</dbReference>
<dbReference type="PANTHER" id="PTHR30185:SF12">
    <property type="entry name" value="TRANSCRIPTIONAL REGULATOR MANR"/>
    <property type="match status" value="1"/>
</dbReference>
<feature type="domain" description="PTS EIIB type-2" evidence="4">
    <location>
        <begin position="403"/>
        <end position="495"/>
    </location>
</feature>
<dbReference type="EMBL" id="ADAD01000203">
    <property type="protein sequence ID" value="EEY33875.1"/>
    <property type="molecule type" value="Genomic_DNA"/>
</dbReference>
<reference evidence="6 7" key="1">
    <citation type="submission" date="2009-10" db="EMBL/GenBank/DDBJ databases">
        <authorList>
            <person name="Harkins D.M."/>
            <person name="Madupu R."/>
            <person name="Durkin A.S."/>
            <person name="Torralba M."/>
            <person name="Methe B."/>
            <person name="Sutton G.G."/>
            <person name="Strausberg R.L."/>
            <person name="Nelson K.E."/>
        </authorList>
    </citation>
    <scope>NUCLEOTIDE SEQUENCE [LARGE SCALE GENOMIC DNA]</scope>
    <source>
        <strain evidence="6 7">F0264</strain>
    </source>
</reference>
<dbReference type="PANTHER" id="PTHR30185">
    <property type="entry name" value="CRYPTIC BETA-GLUCOSIDE BGL OPERON ANTITERMINATOR"/>
    <property type="match status" value="1"/>
</dbReference>
<feature type="domain" description="PRD" evidence="5">
    <location>
        <begin position="293"/>
        <end position="400"/>
    </location>
</feature>
<dbReference type="Gene3D" id="3.40.50.2300">
    <property type="match status" value="1"/>
</dbReference>
<evidence type="ECO:0000313" key="7">
    <source>
        <dbReference type="Proteomes" id="UP000004226"/>
    </source>
</evidence>
<name>D0GPU6_9FUSO</name>
<dbReference type="GO" id="GO:0008982">
    <property type="term" value="F:protein-N(PI)-phosphohistidine-sugar phosphotransferase activity"/>
    <property type="evidence" value="ECO:0007669"/>
    <property type="project" value="InterPro"/>
</dbReference>
<dbReference type="Gene3D" id="1.10.10.10">
    <property type="entry name" value="Winged helix-like DNA-binding domain superfamily/Winged helix DNA-binding domain"/>
    <property type="match status" value="1"/>
</dbReference>
<dbReference type="Pfam" id="PF08279">
    <property type="entry name" value="HTH_11"/>
    <property type="match status" value="1"/>
</dbReference>
<keyword evidence="7" id="KW-1185">Reference proteome</keyword>
<dbReference type="GO" id="GO:0006355">
    <property type="term" value="P:regulation of DNA-templated transcription"/>
    <property type="evidence" value="ECO:0007669"/>
    <property type="project" value="InterPro"/>
</dbReference>
<dbReference type="Gene3D" id="1.10.1790.10">
    <property type="entry name" value="PRD domain"/>
    <property type="match status" value="1"/>
</dbReference>
<dbReference type="InterPro" id="IPR016152">
    <property type="entry name" value="PTrfase/Anion_transptr"/>
</dbReference>
<dbReference type="InterPro" id="IPR050661">
    <property type="entry name" value="BglG_antiterminators"/>
</dbReference>
<evidence type="ECO:0000259" key="4">
    <source>
        <dbReference type="PROSITE" id="PS51099"/>
    </source>
</evidence>
<organism evidence="6 7">
    <name type="scientific">Pseudoleptotrichia goodfellowii F0264</name>
    <dbReference type="NCBI Taxonomy" id="596323"/>
    <lineage>
        <taxon>Bacteria</taxon>
        <taxon>Fusobacteriati</taxon>
        <taxon>Fusobacteriota</taxon>
        <taxon>Fusobacteriia</taxon>
        <taxon>Fusobacteriales</taxon>
        <taxon>Leptotrichiaceae</taxon>
        <taxon>Pseudoleptotrichia</taxon>
    </lineage>
</organism>
<dbReference type="SUPFAM" id="SSF55804">
    <property type="entry name" value="Phoshotransferase/anion transport protein"/>
    <property type="match status" value="1"/>
</dbReference>
<dbReference type="eggNOG" id="COG3711">
    <property type="taxonomic scope" value="Bacteria"/>
</dbReference>
<dbReference type="InterPro" id="IPR013011">
    <property type="entry name" value="PTS_EIIB_2"/>
</dbReference>
<keyword evidence="1" id="KW-0808">Transferase</keyword>
<dbReference type="SUPFAM" id="SSF63520">
    <property type="entry name" value="PTS-regulatory domain, PRD"/>
    <property type="match status" value="1"/>
</dbReference>
<evidence type="ECO:0000259" key="5">
    <source>
        <dbReference type="PROSITE" id="PS51372"/>
    </source>
</evidence>
<dbReference type="InterPro" id="IPR011608">
    <property type="entry name" value="PRD"/>
</dbReference>
<dbReference type="AlphaFoldDB" id="D0GPU6"/>
<proteinExistence type="predicted"/>
<dbReference type="PROSITE" id="PS51372">
    <property type="entry name" value="PRD_2"/>
    <property type="match status" value="1"/>
</dbReference>
<comment type="caution">
    <text evidence="6">The sequence shown here is derived from an EMBL/GenBank/DDBJ whole genome shotgun (WGS) entry which is preliminary data.</text>
</comment>
<dbReference type="Pfam" id="PF00359">
    <property type="entry name" value="PTS_EIIA_2"/>
    <property type="match status" value="1"/>
</dbReference>
<dbReference type="InterPro" id="IPR036095">
    <property type="entry name" value="PTS_EIIB-like_sf"/>
</dbReference>
<protein>
    <submittedName>
        <fullName evidence="6">PRD domain protein</fullName>
    </submittedName>
</protein>
<dbReference type="CDD" id="cd05568">
    <property type="entry name" value="PTS_IIB_bgl_like"/>
    <property type="match status" value="1"/>
</dbReference>
<keyword evidence="2" id="KW-0677">Repeat</keyword>
<dbReference type="RefSeq" id="WP_006808504.1">
    <property type="nucleotide sequence ID" value="NZ_ADAD01000203.1"/>
</dbReference>
<dbReference type="Proteomes" id="UP000004226">
    <property type="component" value="Unassembled WGS sequence"/>
</dbReference>
<sequence>MLNYKEIEILNSLIKGEKCSFRAISEKYGISDRAARYYIDNIDYILKILGYKITEKDRNIIFLETDQDFSKIFEILKKAQKLSVDDRVNILKLILFFDEKGLNITKISEELQISRTTIKKDMKLLSEELGKDGIKLNYKNNIGYKPEGNNGEILIKQIELIEEILELSKGKDDFKIVKTQILNYFYKYIKEENIENTKEFIVEVEKVMELNINGESYNKIFSYMLILLNFDGKYGNSQDSVSKKFLAHTDEYEKIKEILENILKATVKQEMLIEMTDLITGITINSFENNSFEDWINEELIIKKMISKVSKIVKTDLTRDEILYNGLLYHIKPAMYRIKNNIQITNSVFKELILAKDPVLNVVNEGIKEIEELFGVKFPEDEIALIGFHIKASIERNTSEKTKKVILICGLGYGSSKVLEQSLKENYDLDIVDVLPYYLIEDTLPNYKNIDLILSTVDLKHKYGDVPVVKINPLLKEDDFVKLSKYGIKKGNRKISMKKLMKIIKNNTTMENSDKLIEELKQELENSIVDDLSDAGTILREILNKENVRFAEKVQDWKEAITKSGNILVENKVVKSGYVEEMIKLVKKHGAYIVIEEGIAIPHAGISENVLKTGVSLLIVKEKVFFPSGRGANIFLSFATINKNDHLNILNDLFELITKYNFIEEISKISKYEELEKYFRKEFVC</sequence>
<dbReference type="Pfam" id="PF00874">
    <property type="entry name" value="PRD"/>
    <property type="match status" value="1"/>
</dbReference>
<dbReference type="InterPro" id="IPR013196">
    <property type="entry name" value="HTH_11"/>
</dbReference>
<accession>D0GPU6</accession>
<dbReference type="eggNOG" id="COG1762">
    <property type="taxonomic scope" value="Bacteria"/>
</dbReference>
<gene>
    <name evidence="6" type="ORF">HMPREF0554_0480</name>
</gene>
<evidence type="ECO:0000256" key="2">
    <source>
        <dbReference type="ARBA" id="ARBA00022737"/>
    </source>
</evidence>
<dbReference type="Gene3D" id="3.40.930.10">
    <property type="entry name" value="Mannitol-specific EII, Chain A"/>
    <property type="match status" value="1"/>
</dbReference>
<evidence type="ECO:0000259" key="3">
    <source>
        <dbReference type="PROSITE" id="PS51094"/>
    </source>
</evidence>
<dbReference type="GO" id="GO:0009401">
    <property type="term" value="P:phosphoenolpyruvate-dependent sugar phosphotransferase system"/>
    <property type="evidence" value="ECO:0007669"/>
    <property type="project" value="InterPro"/>
</dbReference>